<dbReference type="EMBL" id="FSQW01000001">
    <property type="protein sequence ID" value="SIN59677.1"/>
    <property type="molecule type" value="Genomic_DNA"/>
</dbReference>
<evidence type="ECO:0000259" key="7">
    <source>
        <dbReference type="Pfam" id="PF19358"/>
    </source>
</evidence>
<keyword evidence="4 5" id="KW-0472">Membrane</keyword>
<feature type="transmembrane region" description="Helical" evidence="5">
    <location>
        <begin position="76"/>
        <end position="93"/>
    </location>
</feature>
<organism evidence="8 9">
    <name type="scientific">Parasphingorhabdus marina DSM 22363</name>
    <dbReference type="NCBI Taxonomy" id="1123272"/>
    <lineage>
        <taxon>Bacteria</taxon>
        <taxon>Pseudomonadati</taxon>
        <taxon>Pseudomonadota</taxon>
        <taxon>Alphaproteobacteria</taxon>
        <taxon>Sphingomonadales</taxon>
        <taxon>Sphingomonadaceae</taxon>
        <taxon>Parasphingorhabdus</taxon>
    </lineage>
</organism>
<keyword evidence="3 5" id="KW-1133">Transmembrane helix</keyword>
<keyword evidence="9" id="KW-1185">Reference proteome</keyword>
<dbReference type="RefSeq" id="WP_074204784.1">
    <property type="nucleotide sequence ID" value="NZ_FSQW01000001.1"/>
</dbReference>
<dbReference type="STRING" id="1123272.SAMN02745824_0208"/>
<feature type="transmembrane region" description="Helical" evidence="5">
    <location>
        <begin position="105"/>
        <end position="121"/>
    </location>
</feature>
<feature type="transmembrane region" description="Helical" evidence="5">
    <location>
        <begin position="7"/>
        <end position="30"/>
    </location>
</feature>
<accession>A0A1N6CMF4</accession>
<evidence type="ECO:0000256" key="5">
    <source>
        <dbReference type="SAM" id="Phobius"/>
    </source>
</evidence>
<dbReference type="Pfam" id="PF04932">
    <property type="entry name" value="Wzy_C"/>
    <property type="match status" value="1"/>
</dbReference>
<evidence type="ECO:0000313" key="8">
    <source>
        <dbReference type="EMBL" id="SIN59677.1"/>
    </source>
</evidence>
<gene>
    <name evidence="8" type="ORF">SAMN02745824_0208</name>
</gene>
<dbReference type="InterPro" id="IPR045979">
    <property type="entry name" value="DUF5935"/>
</dbReference>
<protein>
    <submittedName>
        <fullName evidence="8">Probable O-glycosylation ligase, exosortase A-associated</fullName>
    </submittedName>
</protein>
<dbReference type="PANTHER" id="PTHR37422:SF13">
    <property type="entry name" value="LIPOPOLYSACCHARIDE BIOSYNTHESIS PROTEIN PA4999-RELATED"/>
    <property type="match status" value="1"/>
</dbReference>
<dbReference type="InterPro" id="IPR017528">
    <property type="entry name" value="CHP03097O-antigen_lig-rel"/>
</dbReference>
<keyword evidence="2 5" id="KW-0812">Transmembrane</keyword>
<feature type="transmembrane region" description="Helical" evidence="5">
    <location>
        <begin position="42"/>
        <end position="64"/>
    </location>
</feature>
<evidence type="ECO:0000256" key="1">
    <source>
        <dbReference type="ARBA" id="ARBA00004141"/>
    </source>
</evidence>
<dbReference type="NCBIfam" id="TIGR03097">
    <property type="entry name" value="PEP_O_lig_1"/>
    <property type="match status" value="1"/>
</dbReference>
<keyword evidence="8" id="KW-0436">Ligase</keyword>
<dbReference type="Proteomes" id="UP000185192">
    <property type="component" value="Unassembled WGS sequence"/>
</dbReference>
<evidence type="ECO:0000259" key="6">
    <source>
        <dbReference type="Pfam" id="PF04932"/>
    </source>
</evidence>
<evidence type="ECO:0000313" key="9">
    <source>
        <dbReference type="Proteomes" id="UP000185192"/>
    </source>
</evidence>
<feature type="transmembrane region" description="Helical" evidence="5">
    <location>
        <begin position="128"/>
        <end position="146"/>
    </location>
</feature>
<evidence type="ECO:0000256" key="2">
    <source>
        <dbReference type="ARBA" id="ARBA00022692"/>
    </source>
</evidence>
<dbReference type="OrthoDB" id="9772644at2"/>
<dbReference type="AlphaFoldDB" id="A0A1N6CMF4"/>
<evidence type="ECO:0000256" key="4">
    <source>
        <dbReference type="ARBA" id="ARBA00023136"/>
    </source>
</evidence>
<sequence length="470" mass="52878">MRDLVFVGYLVVLLLIAFKRPFLFTLIYAYVDIVAPQRLSYFMLNSVPVSLIVFAMAFLGYMVADDKKDSRFSVRQGAMVLLLIYCGYTTLQAAVPEAAWAKWDWVWKAMIFAIFLPLTLKTRLRLEALALFMVLCAAALIITGGIKTLASGGGYGVLVLLIDDNAGLYEGSIISMVAICIIPLILWLARHGTIFPPDWRVKLFSYALVFAALLIPIGTQARTGLVCIAVLAVLQLRFARYRFVYAGMAVTLGLMAIPFLPQSFTDRMSTIQNYKADESASTRIAVWEWTWEYAKQNPFGGGFDVYRINKLTYELAEDDSQEEEELPYELEDDGPVEIVDESRAFHSSYFEMLGEQGFPGLALWLFIHVGGVWRMEVLRRRYLKSKKDSEQWVAPLALALQNGHIIYLTGALFVGVAYQPFIYMLVALQIGLDTYLARRRAEAKWQPIVQNLSLTAKPEQLGSQGARVKG</sequence>
<feature type="transmembrane region" description="Helical" evidence="5">
    <location>
        <begin position="201"/>
        <end position="217"/>
    </location>
</feature>
<feature type="domain" description="DUF5935" evidence="7">
    <location>
        <begin position="1"/>
        <end position="193"/>
    </location>
</feature>
<dbReference type="PANTHER" id="PTHR37422">
    <property type="entry name" value="TEICHURONIC ACID BIOSYNTHESIS PROTEIN TUAE"/>
    <property type="match status" value="1"/>
</dbReference>
<dbReference type="InterPro" id="IPR007016">
    <property type="entry name" value="O-antigen_ligase-rel_domated"/>
</dbReference>
<comment type="subcellular location">
    <subcellularLocation>
        <location evidence="1">Membrane</location>
        <topology evidence="1">Multi-pass membrane protein</topology>
    </subcellularLocation>
</comment>
<proteinExistence type="predicted"/>
<feature type="domain" description="O-antigen ligase-related" evidence="6">
    <location>
        <begin position="208"/>
        <end position="365"/>
    </location>
</feature>
<dbReference type="GO" id="GO:0016020">
    <property type="term" value="C:membrane"/>
    <property type="evidence" value="ECO:0007669"/>
    <property type="project" value="UniProtKB-SubCell"/>
</dbReference>
<dbReference type="Pfam" id="PF19358">
    <property type="entry name" value="DUF5935"/>
    <property type="match status" value="1"/>
</dbReference>
<dbReference type="InterPro" id="IPR051533">
    <property type="entry name" value="WaaL-like"/>
</dbReference>
<evidence type="ECO:0000256" key="3">
    <source>
        <dbReference type="ARBA" id="ARBA00022989"/>
    </source>
</evidence>
<feature type="transmembrane region" description="Helical" evidence="5">
    <location>
        <begin position="166"/>
        <end position="189"/>
    </location>
</feature>
<name>A0A1N6CMF4_9SPHN</name>
<feature type="transmembrane region" description="Helical" evidence="5">
    <location>
        <begin position="243"/>
        <end position="260"/>
    </location>
</feature>
<reference evidence="9" key="1">
    <citation type="submission" date="2016-11" db="EMBL/GenBank/DDBJ databases">
        <authorList>
            <person name="Varghese N."/>
            <person name="Submissions S."/>
        </authorList>
    </citation>
    <scope>NUCLEOTIDE SEQUENCE [LARGE SCALE GENOMIC DNA]</scope>
    <source>
        <strain evidence="9">DSM 22363</strain>
    </source>
</reference>
<dbReference type="GO" id="GO:0016874">
    <property type="term" value="F:ligase activity"/>
    <property type="evidence" value="ECO:0007669"/>
    <property type="project" value="UniProtKB-KW"/>
</dbReference>